<feature type="region of interest" description="Disordered" evidence="1">
    <location>
        <begin position="125"/>
        <end position="145"/>
    </location>
</feature>
<organism evidence="2 3">
    <name type="scientific">Oryza meyeriana var. granulata</name>
    <dbReference type="NCBI Taxonomy" id="110450"/>
    <lineage>
        <taxon>Eukaryota</taxon>
        <taxon>Viridiplantae</taxon>
        <taxon>Streptophyta</taxon>
        <taxon>Embryophyta</taxon>
        <taxon>Tracheophyta</taxon>
        <taxon>Spermatophyta</taxon>
        <taxon>Magnoliopsida</taxon>
        <taxon>Liliopsida</taxon>
        <taxon>Poales</taxon>
        <taxon>Poaceae</taxon>
        <taxon>BOP clade</taxon>
        <taxon>Oryzoideae</taxon>
        <taxon>Oryzeae</taxon>
        <taxon>Oryzinae</taxon>
        <taxon>Oryza</taxon>
        <taxon>Oryza meyeriana</taxon>
    </lineage>
</organism>
<keyword evidence="3" id="KW-1185">Reference proteome</keyword>
<comment type="caution">
    <text evidence="2">The sequence shown here is derived from an EMBL/GenBank/DDBJ whole genome shotgun (WGS) entry which is preliminary data.</text>
</comment>
<dbReference type="Proteomes" id="UP000479710">
    <property type="component" value="Unassembled WGS sequence"/>
</dbReference>
<reference evidence="2 3" key="1">
    <citation type="submission" date="2019-11" db="EMBL/GenBank/DDBJ databases">
        <title>Whole genome sequence of Oryza granulata.</title>
        <authorList>
            <person name="Li W."/>
        </authorList>
    </citation>
    <scope>NUCLEOTIDE SEQUENCE [LARGE SCALE GENOMIC DNA]</scope>
    <source>
        <strain evidence="3">cv. Menghai</strain>
        <tissue evidence="2">Leaf</tissue>
    </source>
</reference>
<sequence>MLRATAAAVTATQGRFAAREPVTLVCTATGKRDALICHALLVRSSSVGCAASISASPEAHRPCRLDLRQPRSSSTRSTLICDVGGELVNSLRLEARQRRGVARGSSGDWRRERPWLRQRCVGGEDAAGGKEEYGRATLPFVSGRR</sequence>
<gene>
    <name evidence="2" type="ORF">E2562_029785</name>
</gene>
<dbReference type="EMBL" id="SPHZ02000005">
    <property type="protein sequence ID" value="KAF0919559.1"/>
    <property type="molecule type" value="Genomic_DNA"/>
</dbReference>
<evidence type="ECO:0000313" key="3">
    <source>
        <dbReference type="Proteomes" id="UP000479710"/>
    </source>
</evidence>
<evidence type="ECO:0000313" key="2">
    <source>
        <dbReference type="EMBL" id="KAF0919559.1"/>
    </source>
</evidence>
<accession>A0A6G1E459</accession>
<protein>
    <submittedName>
        <fullName evidence="2">Uncharacterized protein</fullName>
    </submittedName>
</protein>
<evidence type="ECO:0000256" key="1">
    <source>
        <dbReference type="SAM" id="MobiDB-lite"/>
    </source>
</evidence>
<name>A0A6G1E459_9ORYZ</name>
<proteinExistence type="predicted"/>
<dbReference type="AlphaFoldDB" id="A0A6G1E459"/>